<name>A0A9W8H4E3_9FUNG</name>
<evidence type="ECO:0000256" key="3">
    <source>
        <dbReference type="ARBA" id="ARBA00022946"/>
    </source>
</evidence>
<organism evidence="6 7">
    <name type="scientific">Coemansia interrupta</name>
    <dbReference type="NCBI Taxonomy" id="1126814"/>
    <lineage>
        <taxon>Eukaryota</taxon>
        <taxon>Fungi</taxon>
        <taxon>Fungi incertae sedis</taxon>
        <taxon>Zoopagomycota</taxon>
        <taxon>Kickxellomycotina</taxon>
        <taxon>Kickxellomycetes</taxon>
        <taxon>Kickxellales</taxon>
        <taxon>Kickxellaceae</taxon>
        <taxon>Coemansia</taxon>
    </lineage>
</organism>
<keyword evidence="4" id="KW-0496">Mitochondrion</keyword>
<evidence type="ECO:0008006" key="8">
    <source>
        <dbReference type="Google" id="ProtNLM"/>
    </source>
</evidence>
<dbReference type="PANTHER" id="PTHR13126">
    <property type="entry name" value="CHAPERONE ATP11"/>
    <property type="match status" value="1"/>
</dbReference>
<protein>
    <recommendedName>
        <fullName evidence="8">ATP11-domain-containing protein</fullName>
    </recommendedName>
</protein>
<dbReference type="EMBL" id="JANBUM010000375">
    <property type="protein sequence ID" value="KAJ2777999.1"/>
    <property type="molecule type" value="Genomic_DNA"/>
</dbReference>
<sequence>MSFRLSTALGRNRTLLATGVRTDARGASHVSPLTLSRLAPLAYRLGVKLMSHTPNYDEKYRAKLLEKAKAEGVSSIEELKKKIRHSATSTASTATTAASGKSLPHDTTASSASKKAGAAKSRQSNLPPGVKTLDQIMRVDLLESKNTQEIGEIWNQYHATKDTISAAIPAETYSGLLAVAKKNPLFVLPLPRESGVEFFFLQFDHHQVHFTSLLEYKQNTVNARPYLTLTHYTDLMDSKKVVLMRGEMDGEQKFIDVQNAQYLALQMQMFYVTGGPEKRGLVEKFNQKPESFDYQELLDQAEKLH</sequence>
<dbReference type="Proteomes" id="UP001140172">
    <property type="component" value="Unassembled WGS sequence"/>
</dbReference>
<feature type="compositionally biased region" description="Low complexity" evidence="5">
    <location>
        <begin position="86"/>
        <end position="99"/>
    </location>
</feature>
<evidence type="ECO:0000256" key="2">
    <source>
        <dbReference type="ARBA" id="ARBA00009116"/>
    </source>
</evidence>
<dbReference type="GO" id="GO:0005739">
    <property type="term" value="C:mitochondrion"/>
    <property type="evidence" value="ECO:0007669"/>
    <property type="project" value="UniProtKB-SubCell"/>
</dbReference>
<feature type="region of interest" description="Disordered" evidence="5">
    <location>
        <begin position="82"/>
        <end position="129"/>
    </location>
</feature>
<evidence type="ECO:0000256" key="1">
    <source>
        <dbReference type="ARBA" id="ARBA00004173"/>
    </source>
</evidence>
<evidence type="ECO:0000313" key="7">
    <source>
        <dbReference type="Proteomes" id="UP001140172"/>
    </source>
</evidence>
<keyword evidence="7" id="KW-1185">Reference proteome</keyword>
<evidence type="ECO:0000313" key="6">
    <source>
        <dbReference type="EMBL" id="KAJ2777999.1"/>
    </source>
</evidence>
<comment type="caution">
    <text evidence="6">The sequence shown here is derived from an EMBL/GenBank/DDBJ whole genome shotgun (WGS) entry which is preliminary data.</text>
</comment>
<accession>A0A9W8H4E3</accession>
<dbReference type="OrthoDB" id="16535at2759"/>
<dbReference type="AlphaFoldDB" id="A0A9W8H4E3"/>
<keyword evidence="3" id="KW-0809">Transit peptide</keyword>
<dbReference type="GO" id="GO:0033615">
    <property type="term" value="P:mitochondrial proton-transporting ATP synthase complex assembly"/>
    <property type="evidence" value="ECO:0007669"/>
    <property type="project" value="TreeGrafter"/>
</dbReference>
<reference evidence="6" key="1">
    <citation type="submission" date="2022-07" db="EMBL/GenBank/DDBJ databases">
        <title>Phylogenomic reconstructions and comparative analyses of Kickxellomycotina fungi.</title>
        <authorList>
            <person name="Reynolds N.K."/>
            <person name="Stajich J.E."/>
            <person name="Barry K."/>
            <person name="Grigoriev I.V."/>
            <person name="Crous P."/>
            <person name="Smith M.E."/>
        </authorList>
    </citation>
    <scope>NUCLEOTIDE SEQUENCE</scope>
    <source>
        <strain evidence="6">BCRC 34489</strain>
    </source>
</reference>
<evidence type="ECO:0000256" key="5">
    <source>
        <dbReference type="SAM" id="MobiDB-lite"/>
    </source>
</evidence>
<evidence type="ECO:0000256" key="4">
    <source>
        <dbReference type="ARBA" id="ARBA00023128"/>
    </source>
</evidence>
<dbReference type="Pfam" id="PF06644">
    <property type="entry name" value="ATP11"/>
    <property type="match status" value="1"/>
</dbReference>
<feature type="compositionally biased region" description="Low complexity" evidence="5">
    <location>
        <begin position="109"/>
        <end position="121"/>
    </location>
</feature>
<gene>
    <name evidence="6" type="ORF">GGI15_004318</name>
</gene>
<comment type="subcellular location">
    <subcellularLocation>
        <location evidence="1">Mitochondrion</location>
    </subcellularLocation>
</comment>
<comment type="similarity">
    <text evidence="2">Belongs to the ATP11 family.</text>
</comment>
<dbReference type="PANTHER" id="PTHR13126:SF0">
    <property type="entry name" value="ATP SYNTHASE MITOCHONDRIAL F1 COMPLEX ASSEMBLY FACTOR 1"/>
    <property type="match status" value="1"/>
</dbReference>
<dbReference type="InterPro" id="IPR010591">
    <property type="entry name" value="ATP11"/>
</dbReference>
<proteinExistence type="inferred from homology"/>